<organism evidence="1 2">
    <name type="scientific">Entomophthora muscae</name>
    <dbReference type="NCBI Taxonomy" id="34485"/>
    <lineage>
        <taxon>Eukaryota</taxon>
        <taxon>Fungi</taxon>
        <taxon>Fungi incertae sedis</taxon>
        <taxon>Zoopagomycota</taxon>
        <taxon>Entomophthoromycotina</taxon>
        <taxon>Entomophthoromycetes</taxon>
        <taxon>Entomophthorales</taxon>
        <taxon>Entomophthoraceae</taxon>
        <taxon>Entomophthora</taxon>
    </lineage>
</organism>
<sequence length="132" mass="14258">MEPPVTPKPMPASAPDLPTNHTGKLFGIVYITLTGVIDTIILAASLCSWLSSCGWHCPQKTWPELPLKTTGRPPKTGSLKYVGIVFLQPVQTQYNVKLGKVNDGALDGGMQVLKHEREGGSFPCHGNVMFIS</sequence>
<evidence type="ECO:0000313" key="1">
    <source>
        <dbReference type="EMBL" id="KAJ9077301.1"/>
    </source>
</evidence>
<reference evidence="1" key="1">
    <citation type="submission" date="2022-04" db="EMBL/GenBank/DDBJ databases">
        <title>Genome of the entomopathogenic fungus Entomophthora muscae.</title>
        <authorList>
            <person name="Elya C."/>
            <person name="Lovett B.R."/>
            <person name="Lee E."/>
            <person name="Macias A.M."/>
            <person name="Hajek A.E."/>
            <person name="De Bivort B.L."/>
            <person name="Kasson M.T."/>
            <person name="De Fine Licht H.H."/>
            <person name="Stajich J.E."/>
        </authorList>
    </citation>
    <scope>NUCLEOTIDE SEQUENCE</scope>
    <source>
        <strain evidence="1">Berkeley</strain>
    </source>
</reference>
<dbReference type="Proteomes" id="UP001165960">
    <property type="component" value="Unassembled WGS sequence"/>
</dbReference>
<dbReference type="EMBL" id="QTSX02002206">
    <property type="protein sequence ID" value="KAJ9077301.1"/>
    <property type="molecule type" value="Genomic_DNA"/>
</dbReference>
<proteinExistence type="predicted"/>
<evidence type="ECO:0000313" key="2">
    <source>
        <dbReference type="Proteomes" id="UP001165960"/>
    </source>
</evidence>
<gene>
    <name evidence="1" type="ORF">DSO57_1017941</name>
</gene>
<keyword evidence="2" id="KW-1185">Reference proteome</keyword>
<protein>
    <submittedName>
        <fullName evidence="1">Uncharacterized protein</fullName>
    </submittedName>
</protein>
<accession>A0ACC2TS52</accession>
<comment type="caution">
    <text evidence="1">The sequence shown here is derived from an EMBL/GenBank/DDBJ whole genome shotgun (WGS) entry which is preliminary data.</text>
</comment>
<name>A0ACC2TS52_9FUNG</name>